<dbReference type="VEuPathDB" id="PiroplasmaDB:BOVATA_019270"/>
<dbReference type="RefSeq" id="XP_028866677.1">
    <property type="nucleotide sequence ID" value="XM_029010844.1"/>
</dbReference>
<keyword evidence="2" id="KW-1185">Reference proteome</keyword>
<dbReference type="Proteomes" id="UP000236319">
    <property type="component" value="Unassembled WGS sequence"/>
</dbReference>
<evidence type="ECO:0000313" key="1">
    <source>
        <dbReference type="EMBL" id="GBE60434.1"/>
    </source>
</evidence>
<dbReference type="GeneID" id="39874204"/>
<keyword evidence="1" id="KW-0378">Hydrolase</keyword>
<name>A0A2H6KBS2_9APIC</name>
<dbReference type="EMBL" id="BDSA01000002">
    <property type="protein sequence ID" value="GBE60434.1"/>
    <property type="molecule type" value="Genomic_DNA"/>
</dbReference>
<comment type="caution">
    <text evidence="1">The sequence shown here is derived from an EMBL/GenBank/DDBJ whole genome shotgun (WGS) entry which is preliminary data.</text>
</comment>
<sequence length="194" mass="21724">MAVELIVGLKRDTRLSPADALRISEWQYAVNSHSNNNVRRSVVRNELETQWDEVQRHFADHIEGRKVDVVVGPVERYTAQEQALPRAAHLTDAGFVRLDPLDKLHAIIVVVPEADAAIVAPGGDVARRCAANYCKQWSNASTRHTMSNCRIVHEAALISAGVREMLQVDRVVDVDCNGLQMITRNIPLRLRTVF</sequence>
<organism evidence="1 2">
    <name type="scientific">Babesia ovata</name>
    <dbReference type="NCBI Taxonomy" id="189622"/>
    <lineage>
        <taxon>Eukaryota</taxon>
        <taxon>Sar</taxon>
        <taxon>Alveolata</taxon>
        <taxon>Apicomplexa</taxon>
        <taxon>Aconoidasida</taxon>
        <taxon>Piroplasmida</taxon>
        <taxon>Babesiidae</taxon>
        <taxon>Babesia</taxon>
    </lineage>
</organism>
<proteinExistence type="predicted"/>
<dbReference type="AlphaFoldDB" id="A0A2H6KBS2"/>
<dbReference type="GO" id="GO:0008233">
    <property type="term" value="F:peptidase activity"/>
    <property type="evidence" value="ECO:0007669"/>
    <property type="project" value="UniProtKB-KW"/>
</dbReference>
<reference evidence="1 2" key="1">
    <citation type="journal article" date="2017" name="BMC Genomics">
        <title>Whole-genome assembly of Babesia ovata and comparative genomics between closely related pathogens.</title>
        <authorList>
            <person name="Yamagishi J."/>
            <person name="Asada M."/>
            <person name="Hakimi H."/>
            <person name="Tanaka T.Q."/>
            <person name="Sugimoto C."/>
            <person name="Kawazu S."/>
        </authorList>
    </citation>
    <scope>NUCLEOTIDE SEQUENCE [LARGE SCALE GENOMIC DNA]</scope>
    <source>
        <strain evidence="1 2">Miyake</strain>
    </source>
</reference>
<gene>
    <name evidence="1" type="ORF">BOVATA_019270</name>
</gene>
<protein>
    <submittedName>
        <fullName evidence="1">ATP-dependent protease peptidase subunit, putative</fullName>
    </submittedName>
</protein>
<dbReference type="GO" id="GO:0006508">
    <property type="term" value="P:proteolysis"/>
    <property type="evidence" value="ECO:0007669"/>
    <property type="project" value="UniProtKB-KW"/>
</dbReference>
<keyword evidence="1" id="KW-0645">Protease</keyword>
<evidence type="ECO:0000313" key="2">
    <source>
        <dbReference type="Proteomes" id="UP000236319"/>
    </source>
</evidence>
<accession>A0A2H6KBS2</accession>